<dbReference type="AlphaFoldDB" id="A0AA36EAU7"/>
<dbReference type="Proteomes" id="UP001177003">
    <property type="component" value="Chromosome 5"/>
</dbReference>
<sequence>MQLVQHPCIPLCVSGISNRSRNPSSFFLTFLSRFYTQKIEETKMKIKVVWRLKGGVVVRGGVGTKAVVRWWLFVWVIWRITEAVMEGEVGFRWRSKGLRVKEVQGWNKVVTWWLMNGGGWYLVVLCR</sequence>
<accession>A0AA36EAU7</accession>
<gene>
    <name evidence="1" type="ORF">LSALG_LOCUS26671</name>
</gene>
<evidence type="ECO:0000313" key="2">
    <source>
        <dbReference type="Proteomes" id="UP001177003"/>
    </source>
</evidence>
<reference evidence="1" key="1">
    <citation type="submission" date="2023-04" db="EMBL/GenBank/DDBJ databases">
        <authorList>
            <person name="Vijverberg K."/>
            <person name="Xiong W."/>
            <person name="Schranz E."/>
        </authorList>
    </citation>
    <scope>NUCLEOTIDE SEQUENCE</scope>
</reference>
<proteinExistence type="predicted"/>
<dbReference type="EMBL" id="OX465081">
    <property type="protein sequence ID" value="CAI9287305.1"/>
    <property type="molecule type" value="Genomic_DNA"/>
</dbReference>
<evidence type="ECO:0000313" key="1">
    <source>
        <dbReference type="EMBL" id="CAI9287305.1"/>
    </source>
</evidence>
<protein>
    <submittedName>
        <fullName evidence="1">Uncharacterized protein</fullName>
    </submittedName>
</protein>
<name>A0AA36EAU7_LACSI</name>
<organism evidence="1 2">
    <name type="scientific">Lactuca saligna</name>
    <name type="common">Willowleaf lettuce</name>
    <dbReference type="NCBI Taxonomy" id="75948"/>
    <lineage>
        <taxon>Eukaryota</taxon>
        <taxon>Viridiplantae</taxon>
        <taxon>Streptophyta</taxon>
        <taxon>Embryophyta</taxon>
        <taxon>Tracheophyta</taxon>
        <taxon>Spermatophyta</taxon>
        <taxon>Magnoliopsida</taxon>
        <taxon>eudicotyledons</taxon>
        <taxon>Gunneridae</taxon>
        <taxon>Pentapetalae</taxon>
        <taxon>asterids</taxon>
        <taxon>campanulids</taxon>
        <taxon>Asterales</taxon>
        <taxon>Asteraceae</taxon>
        <taxon>Cichorioideae</taxon>
        <taxon>Cichorieae</taxon>
        <taxon>Lactucinae</taxon>
        <taxon>Lactuca</taxon>
    </lineage>
</organism>
<keyword evidence="2" id="KW-1185">Reference proteome</keyword>